<dbReference type="EMBL" id="LT670849">
    <property type="protein sequence ID" value="SHN80750.1"/>
    <property type="molecule type" value="Genomic_DNA"/>
</dbReference>
<keyword evidence="2" id="KW-1185">Reference proteome</keyword>
<proteinExistence type="predicted"/>
<dbReference type="Proteomes" id="UP000184096">
    <property type="component" value="Chromosome I"/>
</dbReference>
<dbReference type="AlphaFoldDB" id="A0A1M7UD28"/>
<gene>
    <name evidence="1" type="ORF">SAMN05444170_4491</name>
</gene>
<reference evidence="2" key="1">
    <citation type="submission" date="2016-11" db="EMBL/GenBank/DDBJ databases">
        <authorList>
            <person name="Varghese N."/>
            <person name="Submissions S."/>
        </authorList>
    </citation>
    <scope>NUCLEOTIDE SEQUENCE [LARGE SCALE GENOMIC DNA]</scope>
    <source>
        <strain evidence="2">GAS401</strain>
    </source>
</reference>
<name>A0A1M7UD28_9BRAD</name>
<accession>A0A1M7UD28</accession>
<evidence type="ECO:0000313" key="1">
    <source>
        <dbReference type="EMBL" id="SHN80750.1"/>
    </source>
</evidence>
<protein>
    <submittedName>
        <fullName evidence="1">Uncharacterized protein</fullName>
    </submittedName>
</protein>
<organism evidence="1 2">
    <name type="scientific">Bradyrhizobium erythrophlei</name>
    <dbReference type="NCBI Taxonomy" id="1437360"/>
    <lineage>
        <taxon>Bacteria</taxon>
        <taxon>Pseudomonadati</taxon>
        <taxon>Pseudomonadota</taxon>
        <taxon>Alphaproteobacteria</taxon>
        <taxon>Hyphomicrobiales</taxon>
        <taxon>Nitrobacteraceae</taxon>
        <taxon>Bradyrhizobium</taxon>
    </lineage>
</organism>
<sequence length="58" mass="6607">MGLRKDIKRQAQRAERAATETADAVVADQMKTLAEAFNAQAAVQKRKKKKKKKDELHR</sequence>
<evidence type="ECO:0000313" key="2">
    <source>
        <dbReference type="Proteomes" id="UP000184096"/>
    </source>
</evidence>